<feature type="region of interest" description="Disordered" evidence="1">
    <location>
        <begin position="23"/>
        <end position="61"/>
    </location>
</feature>
<evidence type="ECO:0000313" key="3">
    <source>
        <dbReference type="Proteomes" id="UP000324222"/>
    </source>
</evidence>
<protein>
    <submittedName>
        <fullName evidence="2">Uncharacterized protein</fullName>
    </submittedName>
</protein>
<reference evidence="2 3" key="1">
    <citation type="submission" date="2019-05" db="EMBL/GenBank/DDBJ databases">
        <title>Another draft genome of Portunus trituberculatus and its Hox gene families provides insights of decapod evolution.</title>
        <authorList>
            <person name="Jeong J.-H."/>
            <person name="Song I."/>
            <person name="Kim S."/>
            <person name="Choi T."/>
            <person name="Kim D."/>
            <person name="Ryu S."/>
            <person name="Kim W."/>
        </authorList>
    </citation>
    <scope>NUCLEOTIDE SEQUENCE [LARGE SCALE GENOMIC DNA]</scope>
    <source>
        <tissue evidence="2">Muscle</tissue>
    </source>
</reference>
<gene>
    <name evidence="2" type="ORF">E2C01_076727</name>
</gene>
<sequence length="61" mass="6722">MSSELVPEGNVWLSRQRLQQIKQSNSETGAVLSNNSTRPFTPWPSTSTPSPFLFEVSASDP</sequence>
<dbReference type="Proteomes" id="UP000324222">
    <property type="component" value="Unassembled WGS sequence"/>
</dbReference>
<evidence type="ECO:0000313" key="2">
    <source>
        <dbReference type="EMBL" id="MPC82082.1"/>
    </source>
</evidence>
<keyword evidence="3" id="KW-1185">Reference proteome</keyword>
<dbReference type="AlphaFoldDB" id="A0A5B7IDY0"/>
<name>A0A5B7IDY0_PORTR</name>
<proteinExistence type="predicted"/>
<comment type="caution">
    <text evidence="2">The sequence shown here is derived from an EMBL/GenBank/DDBJ whole genome shotgun (WGS) entry which is preliminary data.</text>
</comment>
<evidence type="ECO:0000256" key="1">
    <source>
        <dbReference type="SAM" id="MobiDB-lite"/>
    </source>
</evidence>
<dbReference type="EMBL" id="VSRR010058806">
    <property type="protein sequence ID" value="MPC82082.1"/>
    <property type="molecule type" value="Genomic_DNA"/>
</dbReference>
<feature type="compositionally biased region" description="Low complexity" evidence="1">
    <location>
        <begin position="36"/>
        <end position="51"/>
    </location>
</feature>
<accession>A0A5B7IDY0</accession>
<feature type="compositionally biased region" description="Polar residues" evidence="1">
    <location>
        <begin position="23"/>
        <end position="35"/>
    </location>
</feature>
<organism evidence="2 3">
    <name type="scientific">Portunus trituberculatus</name>
    <name type="common">Swimming crab</name>
    <name type="synonym">Neptunus trituberculatus</name>
    <dbReference type="NCBI Taxonomy" id="210409"/>
    <lineage>
        <taxon>Eukaryota</taxon>
        <taxon>Metazoa</taxon>
        <taxon>Ecdysozoa</taxon>
        <taxon>Arthropoda</taxon>
        <taxon>Crustacea</taxon>
        <taxon>Multicrustacea</taxon>
        <taxon>Malacostraca</taxon>
        <taxon>Eumalacostraca</taxon>
        <taxon>Eucarida</taxon>
        <taxon>Decapoda</taxon>
        <taxon>Pleocyemata</taxon>
        <taxon>Brachyura</taxon>
        <taxon>Eubrachyura</taxon>
        <taxon>Portunoidea</taxon>
        <taxon>Portunidae</taxon>
        <taxon>Portuninae</taxon>
        <taxon>Portunus</taxon>
    </lineage>
</organism>